<sequence>MCIETSPAVGTSTISLCLCEFHAAKRREVHAAFRRRLEGSLPNADSERRFVPNPPRLSSSLLSHSCSLVVFAALHPLNIRSPSGRKRRSKGEINGAMGNSDDEGVALDQNERPRHSFSRERWSPGQTPALFRARSDVTKQS</sequence>
<gene>
    <name evidence="2" type="ORF">Ae201684_015023</name>
</gene>
<name>A0A6G0WI44_9STRA</name>
<dbReference type="EMBL" id="VJMJ01000205">
    <property type="protein sequence ID" value="KAF0726881.1"/>
    <property type="molecule type" value="Genomic_DNA"/>
</dbReference>
<reference evidence="2 3" key="1">
    <citation type="submission" date="2019-07" db="EMBL/GenBank/DDBJ databases">
        <title>Genomics analysis of Aphanomyces spp. identifies a new class of oomycete effector associated with host adaptation.</title>
        <authorList>
            <person name="Gaulin E."/>
        </authorList>
    </citation>
    <scope>NUCLEOTIDE SEQUENCE [LARGE SCALE GENOMIC DNA]</scope>
    <source>
        <strain evidence="2 3">ATCC 201684</strain>
    </source>
</reference>
<keyword evidence="3" id="KW-1185">Reference proteome</keyword>
<dbReference type="AlphaFoldDB" id="A0A6G0WI44"/>
<protein>
    <submittedName>
        <fullName evidence="2">Uncharacterized protein</fullName>
    </submittedName>
</protein>
<accession>A0A6G0WI44</accession>
<organism evidence="2 3">
    <name type="scientific">Aphanomyces euteiches</name>
    <dbReference type="NCBI Taxonomy" id="100861"/>
    <lineage>
        <taxon>Eukaryota</taxon>
        <taxon>Sar</taxon>
        <taxon>Stramenopiles</taxon>
        <taxon>Oomycota</taxon>
        <taxon>Saprolegniomycetes</taxon>
        <taxon>Saprolegniales</taxon>
        <taxon>Verrucalvaceae</taxon>
        <taxon>Aphanomyces</taxon>
    </lineage>
</organism>
<comment type="caution">
    <text evidence="2">The sequence shown here is derived from an EMBL/GenBank/DDBJ whole genome shotgun (WGS) entry which is preliminary data.</text>
</comment>
<evidence type="ECO:0000313" key="2">
    <source>
        <dbReference type="EMBL" id="KAF0726881.1"/>
    </source>
</evidence>
<evidence type="ECO:0000256" key="1">
    <source>
        <dbReference type="SAM" id="MobiDB-lite"/>
    </source>
</evidence>
<evidence type="ECO:0000313" key="3">
    <source>
        <dbReference type="Proteomes" id="UP000481153"/>
    </source>
</evidence>
<dbReference type="Proteomes" id="UP000481153">
    <property type="component" value="Unassembled WGS sequence"/>
</dbReference>
<feature type="compositionally biased region" description="Basic and acidic residues" evidence="1">
    <location>
        <begin position="109"/>
        <end position="122"/>
    </location>
</feature>
<proteinExistence type="predicted"/>
<feature type="region of interest" description="Disordered" evidence="1">
    <location>
        <begin position="80"/>
        <end position="141"/>
    </location>
</feature>